<dbReference type="Gene3D" id="1.20.1280.50">
    <property type="match status" value="1"/>
</dbReference>
<dbReference type="InterPro" id="IPR006553">
    <property type="entry name" value="Leu-rich_rpt_Cys-con_subtyp"/>
</dbReference>
<comment type="caution">
    <text evidence="1">The sequence shown here is derived from an EMBL/GenBank/DDBJ whole genome shotgun (WGS) entry which is preliminary data.</text>
</comment>
<dbReference type="SUPFAM" id="SSF52047">
    <property type="entry name" value="RNI-like"/>
    <property type="match status" value="1"/>
</dbReference>
<evidence type="ECO:0000313" key="2">
    <source>
        <dbReference type="Proteomes" id="UP001179952"/>
    </source>
</evidence>
<dbReference type="Proteomes" id="UP001179952">
    <property type="component" value="Unassembled WGS sequence"/>
</dbReference>
<dbReference type="EMBL" id="JAUJYN010000006">
    <property type="protein sequence ID" value="KAK1267875.1"/>
    <property type="molecule type" value="Genomic_DNA"/>
</dbReference>
<gene>
    <name evidence="1" type="ORF">QJS04_geneDACA005348</name>
</gene>
<reference evidence="1" key="2">
    <citation type="submission" date="2023-06" db="EMBL/GenBank/DDBJ databases">
        <authorList>
            <person name="Ma L."/>
            <person name="Liu K.-W."/>
            <person name="Li Z."/>
            <person name="Hsiao Y.-Y."/>
            <person name="Qi Y."/>
            <person name="Fu T."/>
            <person name="Tang G."/>
            <person name="Zhang D."/>
            <person name="Sun W.-H."/>
            <person name="Liu D.-K."/>
            <person name="Li Y."/>
            <person name="Chen G.-Z."/>
            <person name="Liu X.-D."/>
            <person name="Liao X.-Y."/>
            <person name="Jiang Y.-T."/>
            <person name="Yu X."/>
            <person name="Hao Y."/>
            <person name="Huang J."/>
            <person name="Zhao X.-W."/>
            <person name="Ke S."/>
            <person name="Chen Y.-Y."/>
            <person name="Wu W.-L."/>
            <person name="Hsu J.-L."/>
            <person name="Lin Y.-F."/>
            <person name="Huang M.-D."/>
            <person name="Li C.-Y."/>
            <person name="Huang L."/>
            <person name="Wang Z.-W."/>
            <person name="Zhao X."/>
            <person name="Zhong W.-Y."/>
            <person name="Peng D.-H."/>
            <person name="Ahmad S."/>
            <person name="Lan S."/>
            <person name="Zhang J.-S."/>
            <person name="Tsai W.-C."/>
            <person name="Van De Peer Y."/>
            <person name="Liu Z.-J."/>
        </authorList>
    </citation>
    <scope>NUCLEOTIDE SEQUENCE</scope>
    <source>
        <strain evidence="1">SCP</strain>
        <tissue evidence="1">Leaves</tissue>
    </source>
</reference>
<accession>A0AAV9AUS6</accession>
<reference evidence="1" key="1">
    <citation type="journal article" date="2023" name="Nat. Commun.">
        <title>Diploid and tetraploid genomes of Acorus and the evolution of monocots.</title>
        <authorList>
            <person name="Ma L."/>
            <person name="Liu K.W."/>
            <person name="Li Z."/>
            <person name="Hsiao Y.Y."/>
            <person name="Qi Y."/>
            <person name="Fu T."/>
            <person name="Tang G.D."/>
            <person name="Zhang D."/>
            <person name="Sun W.H."/>
            <person name="Liu D.K."/>
            <person name="Li Y."/>
            <person name="Chen G.Z."/>
            <person name="Liu X.D."/>
            <person name="Liao X.Y."/>
            <person name="Jiang Y.T."/>
            <person name="Yu X."/>
            <person name="Hao Y."/>
            <person name="Huang J."/>
            <person name="Zhao X.W."/>
            <person name="Ke S."/>
            <person name="Chen Y.Y."/>
            <person name="Wu W.L."/>
            <person name="Hsu J.L."/>
            <person name="Lin Y.F."/>
            <person name="Huang M.D."/>
            <person name="Li C.Y."/>
            <person name="Huang L."/>
            <person name="Wang Z.W."/>
            <person name="Zhao X."/>
            <person name="Zhong W.Y."/>
            <person name="Peng D.H."/>
            <person name="Ahmad S."/>
            <person name="Lan S."/>
            <person name="Zhang J.S."/>
            <person name="Tsai W.C."/>
            <person name="Van de Peer Y."/>
            <person name="Liu Z.J."/>
        </authorList>
    </citation>
    <scope>NUCLEOTIDE SEQUENCE</scope>
    <source>
        <strain evidence="1">SCP</strain>
    </source>
</reference>
<proteinExistence type="predicted"/>
<dbReference type="FunFam" id="3.80.10.10:FF:002365">
    <property type="entry name" value="F-box and leucine-rich repeat protein 13"/>
    <property type="match status" value="1"/>
</dbReference>
<dbReference type="AlphaFoldDB" id="A0AAV9AUS6"/>
<dbReference type="Gene3D" id="3.80.10.10">
    <property type="entry name" value="Ribonuclease Inhibitor"/>
    <property type="match status" value="1"/>
</dbReference>
<organism evidence="1 2">
    <name type="scientific">Acorus gramineus</name>
    <name type="common">Dwarf sweet flag</name>
    <dbReference type="NCBI Taxonomy" id="55184"/>
    <lineage>
        <taxon>Eukaryota</taxon>
        <taxon>Viridiplantae</taxon>
        <taxon>Streptophyta</taxon>
        <taxon>Embryophyta</taxon>
        <taxon>Tracheophyta</taxon>
        <taxon>Spermatophyta</taxon>
        <taxon>Magnoliopsida</taxon>
        <taxon>Liliopsida</taxon>
        <taxon>Acoraceae</taxon>
        <taxon>Acorus</taxon>
    </lineage>
</organism>
<keyword evidence="2" id="KW-1185">Reference proteome</keyword>
<protein>
    <submittedName>
        <fullName evidence="1">F-box/LRR-repeat protein 14</fullName>
    </submittedName>
</protein>
<dbReference type="InterPro" id="IPR032675">
    <property type="entry name" value="LRR_dom_sf"/>
</dbReference>
<evidence type="ECO:0000313" key="1">
    <source>
        <dbReference type="EMBL" id="KAK1267875.1"/>
    </source>
</evidence>
<dbReference type="SMART" id="SM00367">
    <property type="entry name" value="LRR_CC"/>
    <property type="match status" value="1"/>
</dbReference>
<sequence>MEDLPYPLVVDILGRLHKASDRNSVSLTCKRILAIDKQSVRVGCRLQPAYESLTSLCVRFPNMKTVEIDYSGWTSVLGKQLDDQGLSILACHCPSLTNLTLSFCAYITDVGLAHLASCSNLRSLKLNFIPGISGCGILSLDLLNVSLVSCEVLECEKF</sequence>
<name>A0AAV9AUS6_ACOGR</name>